<gene>
    <name evidence="3" type="ORF">KP509_13G017700</name>
</gene>
<sequence>MDEKRSRASNIPLGAVRGSTCTLKSDIDGHNRNLKINASSPENYQERKNGVTHHVRSFSCDRNKLLNVSEVVTKEGTKMGGKADSPGHGWSNQNGGLYVGSGKVGGTNGVPQDMMNKSMLANGKEDNFESASCRVHARSNSVGSITTGKSPGSQQWTFKKGSEDVSEKPCNVGSLNNGNPAQDSRKASKVCIENGSGRNKSRGLGNIGGMGGSLSAKSSPSARNLATGNASVTGNSGEFKFPASGSFVGYRDNSTPCHTSELNGYNAEASSSSSSSSPHTSGEVGASKVHVRSRSKSSPDAFNNSFSSGLPQIAPTEGDISGRRVSLSANAGKGTKVGALSSPPRNGGASNDSNLGNLGNILNPSRTSSCLNGNILSAGLANNGIKGSDNYVNIRNGVSDIKLETVDSMNDATLIKKGLFSCNAEEVKNYGNELYRKGNFADALCLYERAITLSPAQACYRSNKAAALSGLGHLPQAVHECEEAIKLDPLYVRAHQRAGSLYLRLGLLESAKHHFQSAGQWNSAVQELQQVEQVKMHISKCIEMRKAAHWKSVLRESDAAIVSGADSAPQVMGYKAEALLKLGKFSEADGVLSAAQRIEEALTKLGITPADSFLYLIRAYLDMALGRFEEAVAAAQSAVRIDPRKLEAMHTLKKAHAVCLTRSQGNELFKMGKFFEACVAYSEGLESDPMNAVLLCNRAACRSKIGQWEKAIEDCDAALKLQPNYTKALMRRADCNAKLERWEDALNDYEDLLQKLPGDQDIAQGIAEAQSALKRTRGETM</sequence>
<dbReference type="PANTHER" id="PTHR46050">
    <property type="entry name" value="TPR REPEAT-CONTAINING THIOREDOXIN"/>
    <property type="match status" value="1"/>
</dbReference>
<feature type="region of interest" description="Disordered" evidence="2">
    <location>
        <begin position="333"/>
        <end position="353"/>
    </location>
</feature>
<reference evidence="3" key="1">
    <citation type="submission" date="2021-08" db="EMBL/GenBank/DDBJ databases">
        <title>WGS assembly of Ceratopteris richardii.</title>
        <authorList>
            <person name="Marchant D.B."/>
            <person name="Chen G."/>
            <person name="Jenkins J."/>
            <person name="Shu S."/>
            <person name="Leebens-Mack J."/>
            <person name="Grimwood J."/>
            <person name="Schmutz J."/>
            <person name="Soltis P."/>
            <person name="Soltis D."/>
            <person name="Chen Z.-H."/>
        </authorList>
    </citation>
    <scope>NUCLEOTIDE SEQUENCE</scope>
    <source>
        <strain evidence="3">Whitten #5841</strain>
        <tissue evidence="3">Leaf</tissue>
    </source>
</reference>
<organism evidence="3 4">
    <name type="scientific">Ceratopteris richardii</name>
    <name type="common">Triangle waterfern</name>
    <dbReference type="NCBI Taxonomy" id="49495"/>
    <lineage>
        <taxon>Eukaryota</taxon>
        <taxon>Viridiplantae</taxon>
        <taxon>Streptophyta</taxon>
        <taxon>Embryophyta</taxon>
        <taxon>Tracheophyta</taxon>
        <taxon>Polypodiopsida</taxon>
        <taxon>Polypodiidae</taxon>
        <taxon>Polypodiales</taxon>
        <taxon>Pteridineae</taxon>
        <taxon>Pteridaceae</taxon>
        <taxon>Parkerioideae</taxon>
        <taxon>Ceratopteris</taxon>
    </lineage>
</organism>
<dbReference type="Pfam" id="PF13181">
    <property type="entry name" value="TPR_8"/>
    <property type="match status" value="1"/>
</dbReference>
<name>A0A8T2TBW2_CERRI</name>
<dbReference type="Proteomes" id="UP000825935">
    <property type="component" value="Chromosome 13"/>
</dbReference>
<proteinExistence type="predicted"/>
<keyword evidence="1" id="KW-0802">TPR repeat</keyword>
<feature type="region of interest" description="Disordered" evidence="2">
    <location>
        <begin position="259"/>
        <end position="319"/>
    </location>
</feature>
<dbReference type="EMBL" id="CM035418">
    <property type="protein sequence ID" value="KAH7420701.1"/>
    <property type="molecule type" value="Genomic_DNA"/>
</dbReference>
<comment type="caution">
    <text evidence="3">The sequence shown here is derived from an EMBL/GenBank/DDBJ whole genome shotgun (WGS) entry which is preliminary data.</text>
</comment>
<dbReference type="InterPro" id="IPR019734">
    <property type="entry name" value="TPR_rpt"/>
</dbReference>
<evidence type="ECO:0000313" key="3">
    <source>
        <dbReference type="EMBL" id="KAH7420697.1"/>
    </source>
</evidence>
<dbReference type="InterPro" id="IPR011990">
    <property type="entry name" value="TPR-like_helical_dom_sf"/>
</dbReference>
<dbReference type="PANTHER" id="PTHR46050:SF29">
    <property type="entry name" value="TPR REPEAT-CONTAINING THIOREDOXIN TTL4"/>
    <property type="match status" value="1"/>
</dbReference>
<dbReference type="Pfam" id="PF00515">
    <property type="entry name" value="TPR_1"/>
    <property type="match status" value="1"/>
</dbReference>
<accession>A0A8T2TBW2</accession>
<dbReference type="OMA" id="ASYCHAG"/>
<evidence type="ECO:0000256" key="1">
    <source>
        <dbReference type="PROSITE-ProRule" id="PRU00339"/>
    </source>
</evidence>
<dbReference type="AlphaFoldDB" id="A0A8T2TBW2"/>
<dbReference type="OrthoDB" id="2121326at2759"/>
<evidence type="ECO:0000256" key="2">
    <source>
        <dbReference type="SAM" id="MobiDB-lite"/>
    </source>
</evidence>
<dbReference type="EMBL" id="CM035418">
    <property type="protein sequence ID" value="KAH7420699.1"/>
    <property type="molecule type" value="Genomic_DNA"/>
</dbReference>
<protein>
    <submittedName>
        <fullName evidence="3">Uncharacterized protein</fullName>
    </submittedName>
</protein>
<feature type="compositionally biased region" description="Polar residues" evidence="2">
    <location>
        <begin position="300"/>
        <end position="310"/>
    </location>
</feature>
<feature type="region of interest" description="Disordered" evidence="2">
    <location>
        <begin position="193"/>
        <end position="238"/>
    </location>
</feature>
<dbReference type="Gene3D" id="1.25.40.10">
    <property type="entry name" value="Tetratricopeptide repeat domain"/>
    <property type="match status" value="1"/>
</dbReference>
<dbReference type="EMBL" id="CM035418">
    <property type="protein sequence ID" value="KAH7420698.1"/>
    <property type="molecule type" value="Genomic_DNA"/>
</dbReference>
<keyword evidence="4" id="KW-1185">Reference proteome</keyword>
<feature type="repeat" description="TPR" evidence="1">
    <location>
        <begin position="612"/>
        <end position="645"/>
    </location>
</feature>
<dbReference type="SUPFAM" id="SSF48452">
    <property type="entry name" value="TPR-like"/>
    <property type="match status" value="1"/>
</dbReference>
<feature type="compositionally biased region" description="Polar residues" evidence="2">
    <location>
        <begin position="215"/>
        <end position="236"/>
    </location>
</feature>
<dbReference type="EMBL" id="CM035418">
    <property type="protein sequence ID" value="KAH7420697.1"/>
    <property type="molecule type" value="Genomic_DNA"/>
</dbReference>
<dbReference type="SMART" id="SM00028">
    <property type="entry name" value="TPR"/>
    <property type="match status" value="8"/>
</dbReference>
<feature type="repeat" description="TPR" evidence="1">
    <location>
        <begin position="424"/>
        <end position="457"/>
    </location>
</feature>
<feature type="repeat" description="TPR" evidence="1">
    <location>
        <begin position="692"/>
        <end position="725"/>
    </location>
</feature>
<dbReference type="PROSITE" id="PS50005">
    <property type="entry name" value="TPR"/>
    <property type="match status" value="3"/>
</dbReference>
<dbReference type="InterPro" id="IPR044534">
    <property type="entry name" value="TTL1-4"/>
</dbReference>
<evidence type="ECO:0000313" key="4">
    <source>
        <dbReference type="Proteomes" id="UP000825935"/>
    </source>
</evidence>